<feature type="domain" description="Exonuclease" evidence="1">
    <location>
        <begin position="1"/>
        <end position="169"/>
    </location>
</feature>
<reference evidence="2 3" key="1">
    <citation type="submission" date="2021-08" db="EMBL/GenBank/DDBJ databases">
        <title>Comparative Genomics Analysis of the Genus Qipengyuania Reveals Extensive Genetic Diversity and Metabolic Versatility, Including the Description of Fifteen Novel Species.</title>
        <authorList>
            <person name="Liu Y."/>
        </authorList>
    </citation>
    <scope>NUCLEOTIDE SEQUENCE [LARGE SCALE GENOMIC DNA]</scope>
    <source>
        <strain evidence="2 3">1NDH13</strain>
    </source>
</reference>
<dbReference type="SMART" id="SM00479">
    <property type="entry name" value="EXOIII"/>
    <property type="match status" value="1"/>
</dbReference>
<dbReference type="RefSeq" id="WP_067672175.1">
    <property type="nucleotide sequence ID" value="NZ_CP081295.1"/>
</dbReference>
<evidence type="ECO:0000259" key="1">
    <source>
        <dbReference type="SMART" id="SM00479"/>
    </source>
</evidence>
<proteinExistence type="predicted"/>
<dbReference type="EMBL" id="CP081295">
    <property type="protein sequence ID" value="QZD90550.1"/>
    <property type="molecule type" value="Genomic_DNA"/>
</dbReference>
<name>A0ABX8ZNJ0_9SPHN</name>
<dbReference type="Proteomes" id="UP000824281">
    <property type="component" value="Chromosome"/>
</dbReference>
<dbReference type="GO" id="GO:0004527">
    <property type="term" value="F:exonuclease activity"/>
    <property type="evidence" value="ECO:0007669"/>
    <property type="project" value="UniProtKB-KW"/>
</dbReference>
<keyword evidence="2" id="KW-0540">Nuclease</keyword>
<dbReference type="CDD" id="cd06127">
    <property type="entry name" value="DEDDh"/>
    <property type="match status" value="1"/>
</dbReference>
<keyword evidence="3" id="KW-1185">Reference proteome</keyword>
<dbReference type="SUPFAM" id="SSF53098">
    <property type="entry name" value="Ribonuclease H-like"/>
    <property type="match status" value="1"/>
</dbReference>
<accession>A0ABX8ZNJ0</accession>
<protein>
    <submittedName>
        <fullName evidence="2">3'-5' exonuclease</fullName>
    </submittedName>
</protein>
<dbReference type="Gene3D" id="3.30.420.10">
    <property type="entry name" value="Ribonuclease H-like superfamily/Ribonuclease H"/>
    <property type="match status" value="1"/>
</dbReference>
<gene>
    <name evidence="2" type="ORF">K3148_03920</name>
</gene>
<evidence type="ECO:0000313" key="3">
    <source>
        <dbReference type="Proteomes" id="UP000824281"/>
    </source>
</evidence>
<sequence>MALDFELDGLARGAHVLQAGWVAVSYGGIDLSSARSTDVRSLRQLDDQAVTVHGIGEQRARGGAALLDTVDLFLREFAGKIIVAHGASVERDAIARISKAALGLAIPVRTVCTLALERKLKPNLPGGEAYRLAATRERYNLPAHDQHDALADAIAAAELLLAQLSRMSADTRLGAIESH</sequence>
<keyword evidence="2" id="KW-0269">Exonuclease</keyword>
<dbReference type="InterPro" id="IPR013520">
    <property type="entry name" value="Ribonucl_H"/>
</dbReference>
<dbReference type="Pfam" id="PF00929">
    <property type="entry name" value="RNase_T"/>
    <property type="match status" value="1"/>
</dbReference>
<organism evidence="2 3">
    <name type="scientific">Qipengyuania aurantiaca</name>
    <dbReference type="NCBI Taxonomy" id="2867233"/>
    <lineage>
        <taxon>Bacteria</taxon>
        <taxon>Pseudomonadati</taxon>
        <taxon>Pseudomonadota</taxon>
        <taxon>Alphaproteobacteria</taxon>
        <taxon>Sphingomonadales</taxon>
        <taxon>Erythrobacteraceae</taxon>
        <taxon>Qipengyuania</taxon>
    </lineage>
</organism>
<evidence type="ECO:0000313" key="2">
    <source>
        <dbReference type="EMBL" id="QZD90550.1"/>
    </source>
</evidence>
<dbReference type="InterPro" id="IPR012337">
    <property type="entry name" value="RNaseH-like_sf"/>
</dbReference>
<dbReference type="InterPro" id="IPR036397">
    <property type="entry name" value="RNaseH_sf"/>
</dbReference>
<keyword evidence="2" id="KW-0378">Hydrolase</keyword>